<dbReference type="EMBL" id="JARYMX010000003">
    <property type="protein sequence ID" value="KAJ9558317.1"/>
    <property type="molecule type" value="Genomic_DNA"/>
</dbReference>
<evidence type="ECO:0000313" key="1">
    <source>
        <dbReference type="EMBL" id="KAJ9558317.1"/>
    </source>
</evidence>
<name>A0AA38WF15_9ASTR</name>
<protein>
    <submittedName>
        <fullName evidence="1">Uncharacterized protein</fullName>
    </submittedName>
</protein>
<reference evidence="1" key="1">
    <citation type="submission" date="2023-03" db="EMBL/GenBank/DDBJ databases">
        <title>Chromosome-scale reference genome and RAD-based genetic map of yellow starthistle (Centaurea solstitialis) reveal putative structural variation and QTLs associated with invader traits.</title>
        <authorList>
            <person name="Reatini B."/>
            <person name="Cang F.A."/>
            <person name="Jiang Q."/>
            <person name="Mckibben M.T.W."/>
            <person name="Barker M.S."/>
            <person name="Rieseberg L.H."/>
            <person name="Dlugosch K.M."/>
        </authorList>
    </citation>
    <scope>NUCLEOTIDE SEQUENCE</scope>
    <source>
        <strain evidence="1">CAN-66</strain>
        <tissue evidence="1">Leaf</tissue>
    </source>
</reference>
<keyword evidence="2" id="KW-1185">Reference proteome</keyword>
<dbReference type="Proteomes" id="UP001172457">
    <property type="component" value="Chromosome 3"/>
</dbReference>
<gene>
    <name evidence="1" type="ORF">OSB04_012931</name>
</gene>
<dbReference type="AlphaFoldDB" id="A0AA38WF15"/>
<sequence>MENQEPQIEFDTVANHKQKHEINVGKFVSSSLSFIHRELLTYSNVFGVQPFRIHLVLADTTVLLYFQLSNLDMIIRIYVYLRKW</sequence>
<evidence type="ECO:0000313" key="2">
    <source>
        <dbReference type="Proteomes" id="UP001172457"/>
    </source>
</evidence>
<accession>A0AA38WF15</accession>
<comment type="caution">
    <text evidence="1">The sequence shown here is derived from an EMBL/GenBank/DDBJ whole genome shotgun (WGS) entry which is preliminary data.</text>
</comment>
<proteinExistence type="predicted"/>
<organism evidence="1 2">
    <name type="scientific">Centaurea solstitialis</name>
    <name type="common">yellow star-thistle</name>
    <dbReference type="NCBI Taxonomy" id="347529"/>
    <lineage>
        <taxon>Eukaryota</taxon>
        <taxon>Viridiplantae</taxon>
        <taxon>Streptophyta</taxon>
        <taxon>Embryophyta</taxon>
        <taxon>Tracheophyta</taxon>
        <taxon>Spermatophyta</taxon>
        <taxon>Magnoliopsida</taxon>
        <taxon>eudicotyledons</taxon>
        <taxon>Gunneridae</taxon>
        <taxon>Pentapetalae</taxon>
        <taxon>asterids</taxon>
        <taxon>campanulids</taxon>
        <taxon>Asterales</taxon>
        <taxon>Asteraceae</taxon>
        <taxon>Carduoideae</taxon>
        <taxon>Cardueae</taxon>
        <taxon>Centaureinae</taxon>
        <taxon>Centaurea</taxon>
    </lineage>
</organism>